<comment type="caution">
    <text evidence="1">The sequence shown here is derived from an EMBL/GenBank/DDBJ whole genome shotgun (WGS) entry which is preliminary data.</text>
</comment>
<proteinExistence type="predicted"/>
<dbReference type="Proteomes" id="UP000013034">
    <property type="component" value="Unassembled WGS sequence"/>
</dbReference>
<evidence type="ECO:0000313" key="1">
    <source>
        <dbReference type="EMBL" id="ENU21837.1"/>
    </source>
</evidence>
<name>A0ABN0J9M1_9GAMM</name>
<dbReference type="Gene3D" id="3.20.20.190">
    <property type="entry name" value="Phosphatidylinositol (PI) phosphodiesterase"/>
    <property type="match status" value="1"/>
</dbReference>
<evidence type="ECO:0008006" key="3">
    <source>
        <dbReference type="Google" id="ProtNLM"/>
    </source>
</evidence>
<organism evidence="1 2">
    <name type="scientific">Acinetobacter proteolyticus</name>
    <dbReference type="NCBI Taxonomy" id="1776741"/>
    <lineage>
        <taxon>Bacteria</taxon>
        <taxon>Pseudomonadati</taxon>
        <taxon>Pseudomonadota</taxon>
        <taxon>Gammaproteobacteria</taxon>
        <taxon>Moraxellales</taxon>
        <taxon>Moraxellaceae</taxon>
        <taxon>Acinetobacter</taxon>
    </lineage>
</organism>
<dbReference type="RefSeq" id="WP_004657448.1">
    <property type="nucleotide sequence ID" value="NZ_KB849179.1"/>
</dbReference>
<dbReference type="EMBL" id="APOI01000030">
    <property type="protein sequence ID" value="ENU21837.1"/>
    <property type="molecule type" value="Genomic_DNA"/>
</dbReference>
<evidence type="ECO:0000313" key="2">
    <source>
        <dbReference type="Proteomes" id="UP000013034"/>
    </source>
</evidence>
<protein>
    <recommendedName>
        <fullName evidence="3">Phosphodiesterase</fullName>
    </recommendedName>
</protein>
<dbReference type="SUPFAM" id="SSF51695">
    <property type="entry name" value="PLC-like phosphodiesterases"/>
    <property type="match status" value="1"/>
</dbReference>
<accession>A0ABN0J9M1</accession>
<keyword evidence="2" id="KW-1185">Reference proteome</keyword>
<reference evidence="1 2" key="1">
    <citation type="submission" date="2013-02" db="EMBL/GenBank/DDBJ databases">
        <title>The Genome Sequence of Acinetobacter sp. NIPH 809.</title>
        <authorList>
            <consortium name="The Broad Institute Genome Sequencing Platform"/>
            <consortium name="The Broad Institute Genome Sequencing Center for Infectious Disease"/>
            <person name="Cerqueira G."/>
            <person name="Feldgarden M."/>
            <person name="Courvalin P."/>
            <person name="Perichon B."/>
            <person name="Grillot-Courvalin C."/>
            <person name="Clermont D."/>
            <person name="Rocha E."/>
            <person name="Yoon E.-J."/>
            <person name="Nemec A."/>
            <person name="Walker B."/>
            <person name="Young S.K."/>
            <person name="Zeng Q."/>
            <person name="Gargeya S."/>
            <person name="Fitzgerald M."/>
            <person name="Haas B."/>
            <person name="Abouelleil A."/>
            <person name="Alvarado L."/>
            <person name="Arachchi H.M."/>
            <person name="Berlin A.M."/>
            <person name="Chapman S.B."/>
            <person name="Dewar J."/>
            <person name="Goldberg J."/>
            <person name="Griggs A."/>
            <person name="Gujja S."/>
            <person name="Hansen M."/>
            <person name="Howarth C."/>
            <person name="Imamovic A."/>
            <person name="Larimer J."/>
            <person name="McCowan C."/>
            <person name="Murphy C."/>
            <person name="Neiman D."/>
            <person name="Pearson M."/>
            <person name="Priest M."/>
            <person name="Roberts A."/>
            <person name="Saif S."/>
            <person name="Shea T."/>
            <person name="Sisk P."/>
            <person name="Sykes S."/>
            <person name="Wortman J."/>
            <person name="Nusbaum C."/>
            <person name="Birren B."/>
        </authorList>
    </citation>
    <scope>NUCLEOTIDE SEQUENCE [LARGE SCALE GENOMIC DNA]</scope>
    <source>
        <strain evidence="1 2">NIPH 809</strain>
    </source>
</reference>
<sequence>MMEILSHRGYWQAEHEKNTLVAFQRSFDLDFGTETDIRDQMGRLVISHDIPISQSMYLSDFLNLLGSKSLYLALNIKADGLAKPLLQTMNEYPSLNWFVFDMSIPDMKVYLDLNIPVFTRISEVERHPIWLEQSSGIWLDAFYTDWYSVELIESFLSQGKKVCIVSSELHGRSQKDLWEKIYSLKKSPNLILCTDYPELARNFFFGDTHNEKN</sequence>
<gene>
    <name evidence="1" type="ORF">F993_03766</name>
</gene>
<dbReference type="InterPro" id="IPR017946">
    <property type="entry name" value="PLC-like_Pdiesterase_TIM-brl"/>
</dbReference>